<evidence type="ECO:0000313" key="2">
    <source>
        <dbReference type="WBParaSite" id="nRc.2.0.1.t16266-RA"/>
    </source>
</evidence>
<evidence type="ECO:0000313" key="1">
    <source>
        <dbReference type="Proteomes" id="UP000887565"/>
    </source>
</evidence>
<accession>A0A915IR27</accession>
<name>A0A915IR27_ROMCU</name>
<organism evidence="1 2">
    <name type="scientific">Romanomermis culicivorax</name>
    <name type="common">Nematode worm</name>
    <dbReference type="NCBI Taxonomy" id="13658"/>
    <lineage>
        <taxon>Eukaryota</taxon>
        <taxon>Metazoa</taxon>
        <taxon>Ecdysozoa</taxon>
        <taxon>Nematoda</taxon>
        <taxon>Enoplea</taxon>
        <taxon>Dorylaimia</taxon>
        <taxon>Mermithida</taxon>
        <taxon>Mermithoidea</taxon>
        <taxon>Mermithidae</taxon>
        <taxon>Romanomermis</taxon>
    </lineage>
</organism>
<dbReference type="AlphaFoldDB" id="A0A915IR27"/>
<keyword evidence="1" id="KW-1185">Reference proteome</keyword>
<dbReference type="Proteomes" id="UP000887565">
    <property type="component" value="Unplaced"/>
</dbReference>
<proteinExistence type="predicted"/>
<dbReference type="WBParaSite" id="nRc.2.0.1.t16266-RA">
    <property type="protein sequence ID" value="nRc.2.0.1.t16266-RA"/>
    <property type="gene ID" value="nRc.2.0.1.g16266"/>
</dbReference>
<sequence>MGKEMGTNDALIIIVIVENYTFDHMFAKVGFHCDDNWTVGINHGTVGDFDFATYQELK</sequence>
<protein>
    <submittedName>
        <fullName evidence="2">Uncharacterized protein</fullName>
    </submittedName>
</protein>
<reference evidence="2" key="1">
    <citation type="submission" date="2022-11" db="UniProtKB">
        <authorList>
            <consortium name="WormBaseParasite"/>
        </authorList>
    </citation>
    <scope>IDENTIFICATION</scope>
</reference>